<gene>
    <name evidence="2" type="ORF">SBF1_3820006</name>
</gene>
<protein>
    <submittedName>
        <fullName evidence="2">Uncharacterized protein</fullName>
    </submittedName>
</protein>
<dbReference type="AlphaFoldDB" id="A0A2U3L5Y5"/>
<evidence type="ECO:0000256" key="1">
    <source>
        <dbReference type="SAM" id="Phobius"/>
    </source>
</evidence>
<dbReference type="EMBL" id="OMOF01000315">
    <property type="protein sequence ID" value="SPF47278.1"/>
    <property type="molecule type" value="Genomic_DNA"/>
</dbReference>
<accession>A0A2U3L5Y5</accession>
<keyword evidence="1" id="KW-1133">Transmembrane helix</keyword>
<organism evidence="2 3">
    <name type="scientific">Candidatus Desulfosporosinus infrequens</name>
    <dbReference type="NCBI Taxonomy" id="2043169"/>
    <lineage>
        <taxon>Bacteria</taxon>
        <taxon>Bacillati</taxon>
        <taxon>Bacillota</taxon>
        <taxon>Clostridia</taxon>
        <taxon>Eubacteriales</taxon>
        <taxon>Desulfitobacteriaceae</taxon>
        <taxon>Desulfosporosinus</taxon>
    </lineage>
</organism>
<keyword evidence="1" id="KW-0812">Transmembrane</keyword>
<feature type="transmembrane region" description="Helical" evidence="1">
    <location>
        <begin position="18"/>
        <end position="40"/>
    </location>
</feature>
<name>A0A2U3L5Y5_9FIRM</name>
<reference evidence="3" key="1">
    <citation type="submission" date="2018-02" db="EMBL/GenBank/DDBJ databases">
        <authorList>
            <person name="Hausmann B."/>
        </authorList>
    </citation>
    <scope>NUCLEOTIDE SEQUENCE [LARGE SCALE GENOMIC DNA]</scope>
    <source>
        <strain evidence="3">Peat soil MAG SbF1</strain>
    </source>
</reference>
<keyword evidence="1" id="KW-0472">Membrane</keyword>
<proteinExistence type="predicted"/>
<dbReference type="Proteomes" id="UP000238916">
    <property type="component" value="Unassembled WGS sequence"/>
</dbReference>
<sequence>MTEANQAGESFLVTSENLFVASDMFIVITPSLGGFFRPLLWHYI</sequence>
<evidence type="ECO:0000313" key="2">
    <source>
        <dbReference type="EMBL" id="SPF47278.1"/>
    </source>
</evidence>
<evidence type="ECO:0000313" key="3">
    <source>
        <dbReference type="Proteomes" id="UP000238916"/>
    </source>
</evidence>